<feature type="region of interest" description="Disordered" evidence="1">
    <location>
        <begin position="27"/>
        <end position="133"/>
    </location>
</feature>
<feature type="compositionally biased region" description="Basic and acidic residues" evidence="1">
    <location>
        <begin position="112"/>
        <end position="125"/>
    </location>
</feature>
<reference evidence="2" key="1">
    <citation type="submission" date="2014-06" db="EMBL/GenBank/DDBJ databases">
        <authorList>
            <person name="Ju J."/>
            <person name="Zhang J."/>
        </authorList>
    </citation>
    <scope>NUCLEOTIDE SEQUENCE</scope>
    <source>
        <strain evidence="2">SscI8</strain>
    </source>
</reference>
<evidence type="ECO:0000256" key="1">
    <source>
        <dbReference type="SAM" id="MobiDB-lite"/>
    </source>
</evidence>
<dbReference type="AlphaFoldDB" id="A0A127ZJI8"/>
<evidence type="ECO:0000313" key="2">
    <source>
        <dbReference type="EMBL" id="CDU26102.1"/>
    </source>
</evidence>
<gene>
    <name evidence="2" type="ORF">SPSC_06269</name>
</gene>
<feature type="compositionally biased region" description="Polar residues" evidence="1">
    <location>
        <begin position="39"/>
        <end position="71"/>
    </location>
</feature>
<name>A0A127ZJI8_9BASI</name>
<dbReference type="EMBL" id="LK056692">
    <property type="protein sequence ID" value="CDU26102.1"/>
    <property type="molecule type" value="Genomic_DNA"/>
</dbReference>
<feature type="compositionally biased region" description="Polar residues" evidence="1">
    <location>
        <begin position="79"/>
        <end position="100"/>
    </location>
</feature>
<sequence>MLSISLFRAVALRRTAIMALRNLSYTAVSSSAVKPGSESEATTAGAGSTEDIANSNSAYDGSQTNPSSSTSEIEKETDANFNTSSANAETSEMATKAQHQSNRRPSKQQQSKPDRADFGATEARKQGGRGGRS</sequence>
<organism evidence="2">
    <name type="scientific">Sporisorium scitamineum</name>
    <dbReference type="NCBI Taxonomy" id="49012"/>
    <lineage>
        <taxon>Eukaryota</taxon>
        <taxon>Fungi</taxon>
        <taxon>Dikarya</taxon>
        <taxon>Basidiomycota</taxon>
        <taxon>Ustilaginomycotina</taxon>
        <taxon>Ustilaginomycetes</taxon>
        <taxon>Ustilaginales</taxon>
        <taxon>Ustilaginaceae</taxon>
        <taxon>Sporisorium</taxon>
    </lineage>
</organism>
<accession>A0A127ZJI8</accession>
<protein>
    <submittedName>
        <fullName evidence="2">Uncharacterized protein</fullName>
    </submittedName>
</protein>
<dbReference type="OrthoDB" id="3205926at2759"/>
<proteinExistence type="predicted"/>